<feature type="region of interest" description="Disordered" evidence="1">
    <location>
        <begin position="368"/>
        <end position="396"/>
    </location>
</feature>
<dbReference type="Proteomes" id="UP000572268">
    <property type="component" value="Unassembled WGS sequence"/>
</dbReference>
<comment type="caution">
    <text evidence="3">The sequence shown here is derived from an EMBL/GenBank/DDBJ whole genome shotgun (WGS) entry which is preliminary data.</text>
</comment>
<sequence>MFPPPAQHCPPTVSSSIPPTPGAGSEPAVFWPSLFPAPMLVIPRTPFTTYPPPRPTVRVESMESVTTVVESVGSADAQRSQGLSDRTVVKTEASQPAPAACEPEKKNVEEKLSGVVPADATAPAASSEKVEFDGMARERDSEAEVEDKVANKLNTELKELLMEARRSEERYDCIKLEIDTLRDLNRSRSGLIDEAKKLVHALREELLDKEISLRQLQNEKEQLELDLRLIDDDARFIEEELTRLQTRAEKAQAEADAKFIRDELAKLKAGEEAVGDEEDVSGEDEEYEESSSEEDEYEEEEDSYEFEEDDGSSGLDDSSEVAVRKNREQFFEMMMELEQLKMEAQAADQLDKLADALKKDESKRLKAFEDKLKHREEQQNENDKAKENHPIQTKVI</sequence>
<dbReference type="EMBL" id="JABANN010000604">
    <property type="protein sequence ID" value="KAF4656083.1"/>
    <property type="molecule type" value="Genomic_DNA"/>
</dbReference>
<proteinExistence type="predicted"/>
<reference evidence="4 5" key="1">
    <citation type="submission" date="2020-04" db="EMBL/GenBank/DDBJ databases">
        <title>Perkinsus olseni comparative genomics.</title>
        <authorList>
            <person name="Bogema D.R."/>
        </authorList>
    </citation>
    <scope>NUCLEOTIDE SEQUENCE [LARGE SCALE GENOMIC DNA]</scope>
    <source>
        <strain evidence="3">ATCC PRA-179</strain>
        <strain evidence="2">ATCC PRA-31</strain>
    </source>
</reference>
<protein>
    <submittedName>
        <fullName evidence="3">Uncharacterized protein</fullName>
    </submittedName>
</protein>
<gene>
    <name evidence="2" type="ORF">FOL46_008007</name>
    <name evidence="3" type="ORF">FOZ61_010508</name>
</gene>
<accession>A0A7J6M2X8</accession>
<dbReference type="AlphaFoldDB" id="A0A7J6M2X8"/>
<dbReference type="EMBL" id="JABAHT010000086">
    <property type="protein sequence ID" value="KAF4665827.1"/>
    <property type="molecule type" value="Genomic_DNA"/>
</dbReference>
<dbReference type="Proteomes" id="UP000570595">
    <property type="component" value="Unassembled WGS sequence"/>
</dbReference>
<organism evidence="3 4">
    <name type="scientific">Perkinsus olseni</name>
    <name type="common">Perkinsus atlanticus</name>
    <dbReference type="NCBI Taxonomy" id="32597"/>
    <lineage>
        <taxon>Eukaryota</taxon>
        <taxon>Sar</taxon>
        <taxon>Alveolata</taxon>
        <taxon>Perkinsozoa</taxon>
        <taxon>Perkinsea</taxon>
        <taxon>Perkinsida</taxon>
        <taxon>Perkinsidae</taxon>
        <taxon>Perkinsus</taxon>
    </lineage>
</organism>
<feature type="region of interest" description="Disordered" evidence="1">
    <location>
        <begin position="269"/>
        <end position="323"/>
    </location>
</feature>
<feature type="region of interest" description="Disordered" evidence="1">
    <location>
        <begin position="1"/>
        <end position="24"/>
    </location>
</feature>
<feature type="compositionally biased region" description="Basic and acidic residues" evidence="1">
    <location>
        <begin position="368"/>
        <end position="389"/>
    </location>
</feature>
<evidence type="ECO:0000256" key="1">
    <source>
        <dbReference type="SAM" id="MobiDB-lite"/>
    </source>
</evidence>
<evidence type="ECO:0000313" key="4">
    <source>
        <dbReference type="Proteomes" id="UP000570595"/>
    </source>
</evidence>
<name>A0A7J6M2X8_PEROL</name>
<evidence type="ECO:0000313" key="3">
    <source>
        <dbReference type="EMBL" id="KAF4665827.1"/>
    </source>
</evidence>
<evidence type="ECO:0000313" key="5">
    <source>
        <dbReference type="Proteomes" id="UP000572268"/>
    </source>
</evidence>
<dbReference type="OrthoDB" id="444865at2759"/>
<evidence type="ECO:0000313" key="2">
    <source>
        <dbReference type="EMBL" id="KAF4656083.1"/>
    </source>
</evidence>
<feature type="compositionally biased region" description="Acidic residues" evidence="1">
    <location>
        <begin position="273"/>
        <end position="311"/>
    </location>
</feature>